<accession>A0A2I3GK03</accession>
<reference evidence="2" key="2">
    <citation type="submission" date="2025-08" db="UniProtKB">
        <authorList>
            <consortium name="Ensembl"/>
        </authorList>
    </citation>
    <scope>IDENTIFICATION</scope>
</reference>
<name>A0A2I3GK03_NOMLE</name>
<sequence>MTLPLGKAVRWLPPEPCPSLLYPFLFLEASFLPVSHMAVYSFLSTSRKTERKYRFKSICFLSLGCLHFEV</sequence>
<dbReference type="OMA" id="HMAVYSF"/>
<reference evidence="2" key="3">
    <citation type="submission" date="2025-09" db="UniProtKB">
        <authorList>
            <consortium name="Ensembl"/>
        </authorList>
    </citation>
    <scope>IDENTIFICATION</scope>
</reference>
<evidence type="ECO:0000313" key="3">
    <source>
        <dbReference type="Proteomes" id="UP000001073"/>
    </source>
</evidence>
<evidence type="ECO:0000313" key="2">
    <source>
        <dbReference type="Ensembl" id="ENSNLEP00000031648.1"/>
    </source>
</evidence>
<keyword evidence="1" id="KW-0812">Transmembrane</keyword>
<reference evidence="2 3" key="1">
    <citation type="submission" date="2012-10" db="EMBL/GenBank/DDBJ databases">
        <authorList>
            <consortium name="Gibbon Genome Sequencing Consortium"/>
        </authorList>
    </citation>
    <scope>NUCLEOTIDE SEQUENCE [LARGE SCALE GENOMIC DNA]</scope>
</reference>
<dbReference type="Proteomes" id="UP000001073">
    <property type="component" value="Chromosome 5"/>
</dbReference>
<dbReference type="InParanoid" id="A0A2I3GK03"/>
<evidence type="ECO:0000256" key="1">
    <source>
        <dbReference type="SAM" id="Phobius"/>
    </source>
</evidence>
<proteinExistence type="predicted"/>
<keyword evidence="3" id="KW-1185">Reference proteome</keyword>
<dbReference type="AlphaFoldDB" id="A0A2I3GK03"/>
<feature type="transmembrane region" description="Helical" evidence="1">
    <location>
        <begin position="20"/>
        <end position="43"/>
    </location>
</feature>
<keyword evidence="1" id="KW-1133">Transmembrane helix</keyword>
<protein>
    <submittedName>
        <fullName evidence="2">Uncharacterized protein</fullName>
    </submittedName>
</protein>
<dbReference type="Ensembl" id="ENSNLET00000054943.1">
    <property type="protein sequence ID" value="ENSNLEP00000031648.1"/>
    <property type="gene ID" value="ENSNLEG00000031760.1"/>
</dbReference>
<dbReference type="EMBL" id="ADFV01053844">
    <property type="status" value="NOT_ANNOTATED_CDS"/>
    <property type="molecule type" value="Genomic_DNA"/>
</dbReference>
<dbReference type="GeneTree" id="ENSGT00910000147281"/>
<keyword evidence="1" id="KW-0472">Membrane</keyword>
<organism evidence="2 3">
    <name type="scientific">Nomascus leucogenys</name>
    <name type="common">Northern white-cheeked gibbon</name>
    <name type="synonym">Hylobates leucogenys</name>
    <dbReference type="NCBI Taxonomy" id="61853"/>
    <lineage>
        <taxon>Eukaryota</taxon>
        <taxon>Metazoa</taxon>
        <taxon>Chordata</taxon>
        <taxon>Craniata</taxon>
        <taxon>Vertebrata</taxon>
        <taxon>Euteleostomi</taxon>
        <taxon>Mammalia</taxon>
        <taxon>Eutheria</taxon>
        <taxon>Euarchontoglires</taxon>
        <taxon>Primates</taxon>
        <taxon>Haplorrhini</taxon>
        <taxon>Catarrhini</taxon>
        <taxon>Hylobatidae</taxon>
        <taxon>Nomascus</taxon>
    </lineage>
</organism>